<comment type="caution">
    <text evidence="1">The sequence shown here is derived from an EMBL/GenBank/DDBJ whole genome shotgun (WGS) entry which is preliminary data.</text>
</comment>
<reference evidence="1 2" key="1">
    <citation type="journal article" date="2016" name="Nat. Commun.">
        <title>Thousands of microbial genomes shed light on interconnected biogeochemical processes in an aquifer system.</title>
        <authorList>
            <person name="Anantharaman K."/>
            <person name="Brown C.T."/>
            <person name="Hug L.A."/>
            <person name="Sharon I."/>
            <person name="Castelle C.J."/>
            <person name="Probst A.J."/>
            <person name="Thomas B.C."/>
            <person name="Singh A."/>
            <person name="Wilkins M.J."/>
            <person name="Karaoz U."/>
            <person name="Brodie E.L."/>
            <person name="Williams K.H."/>
            <person name="Hubbard S.S."/>
            <person name="Banfield J.F."/>
        </authorList>
    </citation>
    <scope>NUCLEOTIDE SEQUENCE [LARGE SCALE GENOMIC DNA]</scope>
</reference>
<protein>
    <submittedName>
        <fullName evidence="1">Uncharacterized protein</fullName>
    </submittedName>
</protein>
<dbReference type="Proteomes" id="UP000177555">
    <property type="component" value="Unassembled WGS sequence"/>
</dbReference>
<dbReference type="AlphaFoldDB" id="A0A1F5JFH9"/>
<name>A0A1F5JFH9_9BACT</name>
<accession>A0A1F5JFH9</accession>
<proteinExistence type="predicted"/>
<evidence type="ECO:0000313" key="2">
    <source>
        <dbReference type="Proteomes" id="UP000177555"/>
    </source>
</evidence>
<evidence type="ECO:0000313" key="1">
    <source>
        <dbReference type="EMBL" id="OGE27373.1"/>
    </source>
</evidence>
<sequence length="116" mass="12714">MPKLTLLVITLVVIIITSLATLYLNSGGPKSPPKSEIDTAVNQAKFLYSQRKKAGEDFSNGPCLSNALMPDWVADIAYSPRLPIDDLPENQCPVYLEGRAGHFVELDTEGNLIRAR</sequence>
<gene>
    <name evidence="1" type="ORF">A2867_00680</name>
</gene>
<organism evidence="1 2">
    <name type="scientific">Candidatus Daviesbacteria bacterium RIFCSPHIGHO2_01_FULL_40_11</name>
    <dbReference type="NCBI Taxonomy" id="1797762"/>
    <lineage>
        <taxon>Bacteria</taxon>
        <taxon>Candidatus Daviesiibacteriota</taxon>
    </lineage>
</organism>
<dbReference type="EMBL" id="MFCP01000040">
    <property type="protein sequence ID" value="OGE27373.1"/>
    <property type="molecule type" value="Genomic_DNA"/>
</dbReference>